<name>A0A6P7SEX2_9MOLL</name>
<dbReference type="GO" id="GO:0046975">
    <property type="term" value="F:histone H3K36 methyltransferase activity"/>
    <property type="evidence" value="ECO:0007669"/>
    <property type="project" value="TreeGrafter"/>
</dbReference>
<organism evidence="2 3">
    <name type="scientific">Octopus sinensis</name>
    <name type="common">East Asian common octopus</name>
    <dbReference type="NCBI Taxonomy" id="2607531"/>
    <lineage>
        <taxon>Eukaryota</taxon>
        <taxon>Metazoa</taxon>
        <taxon>Spiralia</taxon>
        <taxon>Lophotrochozoa</taxon>
        <taxon>Mollusca</taxon>
        <taxon>Cephalopoda</taxon>
        <taxon>Coleoidea</taxon>
        <taxon>Octopodiformes</taxon>
        <taxon>Octopoda</taxon>
        <taxon>Incirrata</taxon>
        <taxon>Octopodidae</taxon>
        <taxon>Octopus</taxon>
    </lineage>
</organism>
<dbReference type="GO" id="GO:0003697">
    <property type="term" value="F:single-stranded DNA binding"/>
    <property type="evidence" value="ECO:0007669"/>
    <property type="project" value="TreeGrafter"/>
</dbReference>
<dbReference type="PANTHER" id="PTHR46060">
    <property type="entry name" value="MARINER MOS1 TRANSPOSASE-LIKE PROTEIN"/>
    <property type="match status" value="1"/>
</dbReference>
<dbReference type="GO" id="GO:0000014">
    <property type="term" value="F:single-stranded DNA endodeoxyribonuclease activity"/>
    <property type="evidence" value="ECO:0007669"/>
    <property type="project" value="TreeGrafter"/>
</dbReference>
<gene>
    <name evidence="3" type="primary">LOC115212204</name>
</gene>
<dbReference type="GO" id="GO:0005634">
    <property type="term" value="C:nucleus"/>
    <property type="evidence" value="ECO:0007669"/>
    <property type="project" value="TreeGrafter"/>
</dbReference>
<dbReference type="Gene3D" id="3.30.420.10">
    <property type="entry name" value="Ribonuclease H-like superfamily/Ribonuclease H"/>
    <property type="match status" value="1"/>
</dbReference>
<dbReference type="GO" id="GO:0000729">
    <property type="term" value="P:DNA double-strand break processing"/>
    <property type="evidence" value="ECO:0007669"/>
    <property type="project" value="TreeGrafter"/>
</dbReference>
<dbReference type="PANTHER" id="PTHR46060:SF2">
    <property type="entry name" value="HISTONE-LYSINE N-METHYLTRANSFERASE SETMAR"/>
    <property type="match status" value="1"/>
</dbReference>
<evidence type="ECO:0000313" key="3">
    <source>
        <dbReference type="RefSeq" id="XP_029636902.1"/>
    </source>
</evidence>
<dbReference type="RefSeq" id="XP_029636902.1">
    <property type="nucleotide sequence ID" value="XM_029781042.1"/>
</dbReference>
<dbReference type="GO" id="GO:0003690">
    <property type="term" value="F:double-stranded DNA binding"/>
    <property type="evidence" value="ECO:0007669"/>
    <property type="project" value="TreeGrafter"/>
</dbReference>
<protein>
    <submittedName>
        <fullName evidence="3">Histone-lysine N-methyltransferase SETMAR-like</fullName>
    </submittedName>
</protein>
<dbReference type="GO" id="GO:0015074">
    <property type="term" value="P:DNA integration"/>
    <property type="evidence" value="ECO:0007669"/>
    <property type="project" value="TreeGrafter"/>
</dbReference>
<evidence type="ECO:0000259" key="1">
    <source>
        <dbReference type="Pfam" id="PF17906"/>
    </source>
</evidence>
<dbReference type="GO" id="GO:0031297">
    <property type="term" value="P:replication fork processing"/>
    <property type="evidence" value="ECO:0007669"/>
    <property type="project" value="TreeGrafter"/>
</dbReference>
<evidence type="ECO:0000313" key="2">
    <source>
        <dbReference type="Proteomes" id="UP000515154"/>
    </source>
</evidence>
<dbReference type="AlphaFoldDB" id="A0A6P7SEX2"/>
<dbReference type="GO" id="GO:0000793">
    <property type="term" value="C:condensed chromosome"/>
    <property type="evidence" value="ECO:0007669"/>
    <property type="project" value="TreeGrafter"/>
</dbReference>
<dbReference type="Proteomes" id="UP000515154">
    <property type="component" value="Linkage group LG5"/>
</dbReference>
<dbReference type="Pfam" id="PF17906">
    <property type="entry name" value="HTH_48"/>
    <property type="match status" value="1"/>
</dbReference>
<dbReference type="InterPro" id="IPR052709">
    <property type="entry name" value="Transposase-MT_Hybrid"/>
</dbReference>
<dbReference type="Gene3D" id="1.10.10.1450">
    <property type="match status" value="1"/>
</dbReference>
<feature type="domain" description="Mos1 transposase HTH" evidence="1">
    <location>
        <begin position="23"/>
        <end position="54"/>
    </location>
</feature>
<dbReference type="GO" id="GO:0006303">
    <property type="term" value="P:double-strand break repair via nonhomologous end joining"/>
    <property type="evidence" value="ECO:0007669"/>
    <property type="project" value="TreeGrafter"/>
</dbReference>
<dbReference type="GO" id="GO:0035861">
    <property type="term" value="C:site of double-strand break"/>
    <property type="evidence" value="ECO:0007669"/>
    <property type="project" value="TreeGrafter"/>
</dbReference>
<dbReference type="KEGG" id="osn:115212204"/>
<keyword evidence="2" id="KW-1185">Reference proteome</keyword>
<reference evidence="3" key="1">
    <citation type="submission" date="2025-08" db="UniProtKB">
        <authorList>
            <consortium name="RefSeq"/>
        </authorList>
    </citation>
    <scope>IDENTIFICATION</scope>
</reference>
<dbReference type="GO" id="GO:0044547">
    <property type="term" value="F:DNA topoisomerase binding"/>
    <property type="evidence" value="ECO:0007669"/>
    <property type="project" value="TreeGrafter"/>
</dbReference>
<dbReference type="GO" id="GO:0044774">
    <property type="term" value="P:mitotic DNA integrity checkpoint signaling"/>
    <property type="evidence" value="ECO:0007669"/>
    <property type="project" value="TreeGrafter"/>
</dbReference>
<proteinExistence type="predicted"/>
<dbReference type="InterPro" id="IPR041426">
    <property type="entry name" value="Mos1_HTH"/>
</dbReference>
<accession>A0A6P7SEX2</accession>
<dbReference type="GO" id="GO:0042800">
    <property type="term" value="F:histone H3K4 methyltransferase activity"/>
    <property type="evidence" value="ECO:0007669"/>
    <property type="project" value="TreeGrafter"/>
</dbReference>
<sequence length="167" mass="18974">MAGFKLNVKLENWSGCVRVEKTAKICKSICKVYGDAAAGKSIVRSWFAKFKAGELSCADDSLSGRSSKLYEGVSKGKIETNLNITARELADELEISKSTAHEYLMKSRCISRYNVWVPHKFSEKNCLDRYSVCDILLKRNESMFFLKQHVTGNEKWIVYQSVVRKLS</sequence>
<dbReference type="InterPro" id="IPR036397">
    <property type="entry name" value="RNaseH_sf"/>
</dbReference>